<gene>
    <name evidence="1" type="ORF">J2TS6_17470</name>
</gene>
<evidence type="ECO:0000313" key="1">
    <source>
        <dbReference type="EMBL" id="GIO30606.1"/>
    </source>
</evidence>
<protein>
    <submittedName>
        <fullName evidence="1">Uncharacterized protein</fullName>
    </submittedName>
</protein>
<comment type="caution">
    <text evidence="1">The sequence shown here is derived from an EMBL/GenBank/DDBJ whole genome shotgun (WGS) entry which is preliminary data.</text>
</comment>
<sequence length="109" mass="12335">MEASVMPESRSHSPETLSRIKKIADPRHILCREDMLWVLHYVQQKVAQGEPALLELPKPRLLQNFQFFGEAALLLLDRSAAGHAQDERIRICLREAMHGLVPPASGERS</sequence>
<keyword evidence="2" id="KW-1185">Reference proteome</keyword>
<organism evidence="1 2">
    <name type="scientific">Paenibacillus albilobatus</name>
    <dbReference type="NCBI Taxonomy" id="2716884"/>
    <lineage>
        <taxon>Bacteria</taxon>
        <taxon>Bacillati</taxon>
        <taxon>Bacillota</taxon>
        <taxon>Bacilli</taxon>
        <taxon>Bacillales</taxon>
        <taxon>Paenibacillaceae</taxon>
        <taxon>Paenibacillus</taxon>
    </lineage>
</organism>
<reference evidence="1" key="1">
    <citation type="submission" date="2021-03" db="EMBL/GenBank/DDBJ databases">
        <title>Antimicrobial resistance genes in bacteria isolated from Japanese honey, and their potential for conferring macrolide and lincosamide resistance in the American foulbrood pathogen Paenibacillus larvae.</title>
        <authorList>
            <person name="Okamoto M."/>
            <person name="Kumagai M."/>
            <person name="Kanamori H."/>
            <person name="Takamatsu D."/>
        </authorList>
    </citation>
    <scope>NUCLEOTIDE SEQUENCE</scope>
    <source>
        <strain evidence="1">J2TS6</strain>
    </source>
</reference>
<dbReference type="EMBL" id="BORQ01000002">
    <property type="protein sequence ID" value="GIO30606.1"/>
    <property type="molecule type" value="Genomic_DNA"/>
</dbReference>
<dbReference type="Proteomes" id="UP000679779">
    <property type="component" value="Unassembled WGS sequence"/>
</dbReference>
<name>A0A919XDB5_9BACL</name>
<evidence type="ECO:0000313" key="2">
    <source>
        <dbReference type="Proteomes" id="UP000679779"/>
    </source>
</evidence>
<proteinExistence type="predicted"/>
<dbReference type="AlphaFoldDB" id="A0A919XDB5"/>
<accession>A0A919XDB5</accession>